<evidence type="ECO:0000313" key="3">
    <source>
        <dbReference type="EMBL" id="KAG0150266.1"/>
    </source>
</evidence>
<keyword evidence="4" id="KW-1185">Reference proteome</keyword>
<dbReference type="EMBL" id="MU167221">
    <property type="protein sequence ID" value="KAG0150266.1"/>
    <property type="molecule type" value="Genomic_DNA"/>
</dbReference>
<keyword evidence="2" id="KW-0812">Transmembrane</keyword>
<organism evidence="3 4">
    <name type="scientific">Cronartium quercuum f. sp. fusiforme G11</name>
    <dbReference type="NCBI Taxonomy" id="708437"/>
    <lineage>
        <taxon>Eukaryota</taxon>
        <taxon>Fungi</taxon>
        <taxon>Dikarya</taxon>
        <taxon>Basidiomycota</taxon>
        <taxon>Pucciniomycotina</taxon>
        <taxon>Pucciniomycetes</taxon>
        <taxon>Pucciniales</taxon>
        <taxon>Coleosporiaceae</taxon>
        <taxon>Cronartium</taxon>
    </lineage>
</organism>
<feature type="region of interest" description="Disordered" evidence="1">
    <location>
        <begin position="1"/>
        <end position="68"/>
    </location>
</feature>
<evidence type="ECO:0000313" key="4">
    <source>
        <dbReference type="Proteomes" id="UP000886653"/>
    </source>
</evidence>
<evidence type="ECO:0000256" key="2">
    <source>
        <dbReference type="SAM" id="Phobius"/>
    </source>
</evidence>
<reference evidence="3" key="1">
    <citation type="submission" date="2013-11" db="EMBL/GenBank/DDBJ databases">
        <title>Genome sequence of the fusiform rust pathogen reveals effectors for host alternation and coevolution with pine.</title>
        <authorList>
            <consortium name="DOE Joint Genome Institute"/>
            <person name="Smith K."/>
            <person name="Pendleton A."/>
            <person name="Kubisiak T."/>
            <person name="Anderson C."/>
            <person name="Salamov A."/>
            <person name="Aerts A."/>
            <person name="Riley R."/>
            <person name="Clum A."/>
            <person name="Lindquist E."/>
            <person name="Ence D."/>
            <person name="Campbell M."/>
            <person name="Kronenberg Z."/>
            <person name="Feau N."/>
            <person name="Dhillon B."/>
            <person name="Hamelin R."/>
            <person name="Burleigh J."/>
            <person name="Smith J."/>
            <person name="Yandell M."/>
            <person name="Nelson C."/>
            <person name="Grigoriev I."/>
            <person name="Davis J."/>
        </authorList>
    </citation>
    <scope>NUCLEOTIDE SEQUENCE</scope>
    <source>
        <strain evidence="3">G11</strain>
    </source>
</reference>
<keyword evidence="2" id="KW-1133">Transmembrane helix</keyword>
<feature type="transmembrane region" description="Helical" evidence="2">
    <location>
        <begin position="102"/>
        <end position="130"/>
    </location>
</feature>
<sequence>MFSTPAFSQTRNIVYPSTNSSTQTQVASGTNPVASSSVTPAPKAGGVNNTVVNGTTGSNQSSLAATSTVPLSKIPDSTGINNVPVPGMTGGRANGRYGPDDGYIAAVGHLIIPISLSVGAVVVAMVVIGFGL</sequence>
<accession>A0A9P6NN86</accession>
<keyword evidence="2" id="KW-0472">Membrane</keyword>
<feature type="compositionally biased region" description="Polar residues" evidence="1">
    <location>
        <begin position="58"/>
        <end position="68"/>
    </location>
</feature>
<evidence type="ECO:0000256" key="1">
    <source>
        <dbReference type="SAM" id="MobiDB-lite"/>
    </source>
</evidence>
<gene>
    <name evidence="3" type="ORF">CROQUDRAFT_668745</name>
</gene>
<dbReference type="OrthoDB" id="2507326at2759"/>
<dbReference type="Proteomes" id="UP000886653">
    <property type="component" value="Unassembled WGS sequence"/>
</dbReference>
<dbReference type="AlphaFoldDB" id="A0A9P6NN86"/>
<feature type="compositionally biased region" description="Low complexity" evidence="1">
    <location>
        <begin position="45"/>
        <end position="57"/>
    </location>
</feature>
<proteinExistence type="predicted"/>
<name>A0A9P6NN86_9BASI</name>
<feature type="compositionally biased region" description="Polar residues" evidence="1">
    <location>
        <begin position="1"/>
        <end position="39"/>
    </location>
</feature>
<comment type="caution">
    <text evidence="3">The sequence shown here is derived from an EMBL/GenBank/DDBJ whole genome shotgun (WGS) entry which is preliminary data.</text>
</comment>
<protein>
    <submittedName>
        <fullName evidence="3">Uncharacterized protein</fullName>
    </submittedName>
</protein>